<dbReference type="GO" id="GO:0046872">
    <property type="term" value="F:metal ion binding"/>
    <property type="evidence" value="ECO:0007669"/>
    <property type="project" value="UniProtKB-KW"/>
</dbReference>
<dbReference type="GO" id="GO:0003924">
    <property type="term" value="F:GTPase activity"/>
    <property type="evidence" value="ECO:0007669"/>
    <property type="project" value="InterPro"/>
</dbReference>
<feature type="binding site" evidence="4">
    <location>
        <position position="21"/>
    </location>
    <ligand>
        <name>Mg(2+)</name>
        <dbReference type="ChEBI" id="CHEBI:18420"/>
    </ligand>
</feature>
<dbReference type="AlphaFoldDB" id="A0A3Q0D059"/>
<dbReference type="InterPro" id="IPR027417">
    <property type="entry name" value="P-loop_NTPase"/>
</dbReference>
<evidence type="ECO:0000256" key="5">
    <source>
        <dbReference type="SAM" id="MobiDB-lite"/>
    </source>
</evidence>
<proteinExistence type="predicted"/>
<evidence type="ECO:0000256" key="2">
    <source>
        <dbReference type="ARBA" id="ARBA00023134"/>
    </source>
</evidence>
<protein>
    <submittedName>
        <fullName evidence="7">ADP-ribosylation factor-like protein 5C isoform X2</fullName>
    </submittedName>
</protein>
<organism evidence="6 7">
    <name type="scientific">Mesocricetus auratus</name>
    <name type="common">Golden hamster</name>
    <dbReference type="NCBI Taxonomy" id="10036"/>
    <lineage>
        <taxon>Eukaryota</taxon>
        <taxon>Metazoa</taxon>
        <taxon>Chordata</taxon>
        <taxon>Craniata</taxon>
        <taxon>Vertebrata</taxon>
        <taxon>Euteleostomi</taxon>
        <taxon>Mammalia</taxon>
        <taxon>Eutheria</taxon>
        <taxon>Euarchontoglires</taxon>
        <taxon>Glires</taxon>
        <taxon>Rodentia</taxon>
        <taxon>Myomorpha</taxon>
        <taxon>Muroidea</taxon>
        <taxon>Cricetidae</taxon>
        <taxon>Cricetinae</taxon>
        <taxon>Mesocricetus</taxon>
    </lineage>
</organism>
<keyword evidence="2 3" id="KW-0342">GTP-binding</keyword>
<dbReference type="Gene3D" id="3.40.50.300">
    <property type="entry name" value="P-loop containing nucleotide triphosphate hydrolases"/>
    <property type="match status" value="2"/>
</dbReference>
<feature type="binding site" evidence="3">
    <location>
        <position position="43"/>
    </location>
    <ligand>
        <name>GTP</name>
        <dbReference type="ChEBI" id="CHEBI:37565"/>
    </ligand>
</feature>
<keyword evidence="4" id="KW-0479">Metal-binding</keyword>
<feature type="compositionally biased region" description="Polar residues" evidence="5">
    <location>
        <begin position="124"/>
        <end position="141"/>
    </location>
</feature>
<accession>A0A3Q0D059</accession>
<gene>
    <name evidence="7" type="primary">Arl5c</name>
</gene>
<dbReference type="RefSeq" id="XP_021086226.1">
    <property type="nucleotide sequence ID" value="XM_021230567.2"/>
</dbReference>
<keyword evidence="1 3" id="KW-0547">Nucleotide-binding</keyword>
<dbReference type="InterPro" id="IPR006689">
    <property type="entry name" value="Small_GTPase_ARF/SAR"/>
</dbReference>
<evidence type="ECO:0000256" key="4">
    <source>
        <dbReference type="PIRSR" id="PIRSR606689-2"/>
    </source>
</evidence>
<dbReference type="GO" id="GO:0005525">
    <property type="term" value="F:GTP binding"/>
    <property type="evidence" value="ECO:0007669"/>
    <property type="project" value="UniProtKB-KW"/>
</dbReference>
<sequence length="153" mass="16234">MARAFSCLSSLTNEVVHTCSTIGSNAEEVVLQKIHFLLWDLGGQEALRSAWDTYNSNTETLQDASVLIFASKQDVKDSMTTAEISQFLTGTAIKDHPRHIQGCCAFTGEGSALTTPLPGPANGQKATGTPLLSLSSQNFPTVGSMPSKMDTGP</sequence>
<reference evidence="7" key="1">
    <citation type="submission" date="2025-08" db="UniProtKB">
        <authorList>
            <consortium name="RefSeq"/>
        </authorList>
    </citation>
    <scope>IDENTIFICATION</scope>
    <source>
        <tissue evidence="7">Liver</tissue>
    </source>
</reference>
<dbReference type="CTD" id="390790"/>
<dbReference type="PANTHER" id="PTHR11711">
    <property type="entry name" value="ADP RIBOSYLATION FACTOR-RELATED"/>
    <property type="match status" value="1"/>
</dbReference>
<keyword evidence="6" id="KW-1185">Reference proteome</keyword>
<dbReference type="InterPro" id="IPR024156">
    <property type="entry name" value="Small_GTPase_ARF"/>
</dbReference>
<evidence type="ECO:0000256" key="3">
    <source>
        <dbReference type="PIRSR" id="PIRSR606689-1"/>
    </source>
</evidence>
<name>A0A3Q0D059_MESAU</name>
<feature type="region of interest" description="Disordered" evidence="5">
    <location>
        <begin position="115"/>
        <end position="153"/>
    </location>
</feature>
<evidence type="ECO:0000256" key="1">
    <source>
        <dbReference type="ARBA" id="ARBA00022741"/>
    </source>
</evidence>
<keyword evidence="4" id="KW-0460">Magnesium</keyword>
<dbReference type="SMART" id="SM00177">
    <property type="entry name" value="ARF"/>
    <property type="match status" value="1"/>
</dbReference>
<evidence type="ECO:0000313" key="7">
    <source>
        <dbReference type="RefSeq" id="XP_021086226.1"/>
    </source>
</evidence>
<dbReference type="SUPFAM" id="SSF52540">
    <property type="entry name" value="P-loop containing nucleoside triphosphate hydrolases"/>
    <property type="match status" value="1"/>
</dbReference>
<dbReference type="Proteomes" id="UP000886700">
    <property type="component" value="Unplaced"/>
</dbReference>
<dbReference type="GeneID" id="110341966"/>
<dbReference type="Pfam" id="PF00025">
    <property type="entry name" value="Arf"/>
    <property type="match status" value="1"/>
</dbReference>
<evidence type="ECO:0000313" key="6">
    <source>
        <dbReference type="Proteomes" id="UP000886700"/>
    </source>
</evidence>